<gene>
    <name evidence="2" type="ORF">ALEPTO_LOCUS11209</name>
</gene>
<protein>
    <submittedName>
        <fullName evidence="2">12588_t:CDS:1</fullName>
    </submittedName>
</protein>
<sequence length="157" mass="18316">MKKREESLKEQFYNSSFAEKARLKRELTDLQEEMFEKKDAGIFLKIDIKKEESLQSRANPSASDKKPKQVFGDYWEIAQEEIINDIKSSDLGQADYDEILKLVRQAKQKHEIISAAEAQRTGKKVYYQKICNLSDKITIRHYDEKSDKSYLGTIEGQ</sequence>
<comment type="caution">
    <text evidence="2">The sequence shown here is derived from an EMBL/GenBank/DDBJ whole genome shotgun (WGS) entry which is preliminary data.</text>
</comment>
<dbReference type="OrthoDB" id="10578722at2759"/>
<accession>A0A9N9ERZ9</accession>
<feature type="coiled-coil region" evidence="1">
    <location>
        <begin position="13"/>
        <end position="40"/>
    </location>
</feature>
<proteinExistence type="predicted"/>
<dbReference type="Proteomes" id="UP000789508">
    <property type="component" value="Unassembled WGS sequence"/>
</dbReference>
<dbReference type="AlphaFoldDB" id="A0A9N9ERZ9"/>
<organism evidence="2 3">
    <name type="scientific">Ambispora leptoticha</name>
    <dbReference type="NCBI Taxonomy" id="144679"/>
    <lineage>
        <taxon>Eukaryota</taxon>
        <taxon>Fungi</taxon>
        <taxon>Fungi incertae sedis</taxon>
        <taxon>Mucoromycota</taxon>
        <taxon>Glomeromycotina</taxon>
        <taxon>Glomeromycetes</taxon>
        <taxon>Archaeosporales</taxon>
        <taxon>Ambisporaceae</taxon>
        <taxon>Ambispora</taxon>
    </lineage>
</organism>
<evidence type="ECO:0000256" key="1">
    <source>
        <dbReference type="SAM" id="Coils"/>
    </source>
</evidence>
<keyword evidence="1" id="KW-0175">Coiled coil</keyword>
<name>A0A9N9ERZ9_9GLOM</name>
<evidence type="ECO:0000313" key="3">
    <source>
        <dbReference type="Proteomes" id="UP000789508"/>
    </source>
</evidence>
<dbReference type="EMBL" id="CAJVPS010016768">
    <property type="protein sequence ID" value="CAG8691171.1"/>
    <property type="molecule type" value="Genomic_DNA"/>
</dbReference>
<keyword evidence="3" id="KW-1185">Reference proteome</keyword>
<reference evidence="2" key="1">
    <citation type="submission" date="2021-06" db="EMBL/GenBank/DDBJ databases">
        <authorList>
            <person name="Kallberg Y."/>
            <person name="Tangrot J."/>
            <person name="Rosling A."/>
        </authorList>
    </citation>
    <scope>NUCLEOTIDE SEQUENCE</scope>
    <source>
        <strain evidence="2">FL130A</strain>
    </source>
</reference>
<evidence type="ECO:0000313" key="2">
    <source>
        <dbReference type="EMBL" id="CAG8691171.1"/>
    </source>
</evidence>